<evidence type="ECO:0000313" key="2">
    <source>
        <dbReference type="Proteomes" id="UP001732700"/>
    </source>
</evidence>
<sequence length="297" mass="32086">MALSTPTAVVLELMTMGQQSAEHLRELLMAASPPMAAEHGQALTAEIFRCCDRVIAAISRGATGKKRKVTDRGPATCPTDLPLMPSKRARGGAEAHRVLETATAADGFVWRKYGQKDINGSNTRGRSSQSTPMQDGSQWSLTLFFSRFYYRCAYSGEGCGATRRVQQSRDEPAAFVIAYYGEHTCGDACWQEAHAAMPPAVVNSASNVWGGIGVDPNGGSPLLPLLHGNHTRHCHGEDPYEKSRGQWSSSSSSSDAEAELGTSPILEFLEGGLGVGWECVVNYLAFDCDLPRFDMLH</sequence>
<organism evidence="1 2">
    <name type="scientific">Avena sativa</name>
    <name type="common">Oat</name>
    <dbReference type="NCBI Taxonomy" id="4498"/>
    <lineage>
        <taxon>Eukaryota</taxon>
        <taxon>Viridiplantae</taxon>
        <taxon>Streptophyta</taxon>
        <taxon>Embryophyta</taxon>
        <taxon>Tracheophyta</taxon>
        <taxon>Spermatophyta</taxon>
        <taxon>Magnoliopsida</taxon>
        <taxon>Liliopsida</taxon>
        <taxon>Poales</taxon>
        <taxon>Poaceae</taxon>
        <taxon>BOP clade</taxon>
        <taxon>Pooideae</taxon>
        <taxon>Poodae</taxon>
        <taxon>Poeae</taxon>
        <taxon>Poeae Chloroplast Group 1 (Aveneae type)</taxon>
        <taxon>Aveninae</taxon>
        <taxon>Avena</taxon>
    </lineage>
</organism>
<protein>
    <submittedName>
        <fullName evidence="1">Uncharacterized protein</fullName>
    </submittedName>
</protein>
<proteinExistence type="predicted"/>
<evidence type="ECO:0000313" key="1">
    <source>
        <dbReference type="EnsemblPlants" id="AVESA.00010b.r2.3CG0506190.1.CDS"/>
    </source>
</evidence>
<keyword evidence="2" id="KW-1185">Reference proteome</keyword>
<reference evidence="1" key="2">
    <citation type="submission" date="2025-09" db="UniProtKB">
        <authorList>
            <consortium name="EnsemblPlants"/>
        </authorList>
    </citation>
    <scope>IDENTIFICATION</scope>
</reference>
<reference evidence="1" key="1">
    <citation type="submission" date="2021-05" db="EMBL/GenBank/DDBJ databases">
        <authorList>
            <person name="Scholz U."/>
            <person name="Mascher M."/>
            <person name="Fiebig A."/>
        </authorList>
    </citation>
    <scope>NUCLEOTIDE SEQUENCE [LARGE SCALE GENOMIC DNA]</scope>
</reference>
<accession>A0ACD5VTY7</accession>
<dbReference type="Proteomes" id="UP001732700">
    <property type="component" value="Chromosome 3C"/>
</dbReference>
<dbReference type="EnsemblPlants" id="AVESA.00010b.r2.3CG0506190.1">
    <property type="protein sequence ID" value="AVESA.00010b.r2.3CG0506190.1.CDS"/>
    <property type="gene ID" value="AVESA.00010b.r2.3CG0506190"/>
</dbReference>
<name>A0ACD5VTY7_AVESA</name>